<feature type="region of interest" description="Disordered" evidence="1">
    <location>
        <begin position="42"/>
        <end position="74"/>
    </location>
</feature>
<proteinExistence type="predicted"/>
<reference evidence="4" key="1">
    <citation type="journal article" date="2020" name="Nat. Commun.">
        <title>Genome assembly of wild tea tree DASZ reveals pedigree and selection history of tea varieties.</title>
        <authorList>
            <person name="Zhang W."/>
            <person name="Zhang Y."/>
            <person name="Qiu H."/>
            <person name="Guo Y."/>
            <person name="Wan H."/>
            <person name="Zhang X."/>
            <person name="Scossa F."/>
            <person name="Alseekh S."/>
            <person name="Zhang Q."/>
            <person name="Wang P."/>
            <person name="Xu L."/>
            <person name="Schmidt M.H."/>
            <person name="Jia X."/>
            <person name="Li D."/>
            <person name="Zhu A."/>
            <person name="Guo F."/>
            <person name="Chen W."/>
            <person name="Ni D."/>
            <person name="Usadel B."/>
            <person name="Fernie A.R."/>
            <person name="Wen W."/>
        </authorList>
    </citation>
    <scope>NUCLEOTIDE SEQUENCE [LARGE SCALE GENOMIC DNA]</scope>
    <source>
        <strain evidence="4">cv. G240</strain>
    </source>
</reference>
<dbReference type="EMBL" id="JACBKZ010000006">
    <property type="protein sequence ID" value="KAF5949061.1"/>
    <property type="molecule type" value="Genomic_DNA"/>
</dbReference>
<keyword evidence="2" id="KW-0472">Membrane</keyword>
<name>A0A7J7H9Z7_CAMSI</name>
<comment type="caution">
    <text evidence="3">The sequence shown here is derived from an EMBL/GenBank/DDBJ whole genome shotgun (WGS) entry which is preliminary data.</text>
</comment>
<accession>A0A7J7H9Z7</accession>
<dbReference type="PANTHER" id="PTHR34120:SF15">
    <property type="entry name" value="CALCIUM_CALMODULIN PROTEIN KINASE"/>
    <property type="match status" value="1"/>
</dbReference>
<evidence type="ECO:0000313" key="4">
    <source>
        <dbReference type="Proteomes" id="UP000593564"/>
    </source>
</evidence>
<evidence type="ECO:0000256" key="2">
    <source>
        <dbReference type="SAM" id="Phobius"/>
    </source>
</evidence>
<feature type="transmembrane region" description="Helical" evidence="2">
    <location>
        <begin position="140"/>
        <end position="162"/>
    </location>
</feature>
<dbReference type="PANTHER" id="PTHR34120">
    <property type="entry name" value="EXPRESSED PROTEIN"/>
    <property type="match status" value="1"/>
</dbReference>
<reference evidence="3 4" key="2">
    <citation type="submission" date="2020-07" db="EMBL/GenBank/DDBJ databases">
        <title>Genome assembly of wild tea tree DASZ reveals pedigree and selection history of tea varieties.</title>
        <authorList>
            <person name="Zhang W."/>
        </authorList>
    </citation>
    <scope>NUCLEOTIDE SEQUENCE [LARGE SCALE GENOMIC DNA]</scope>
    <source>
        <strain evidence="4">cv. G240</strain>
        <tissue evidence="3">Leaf</tissue>
    </source>
</reference>
<keyword evidence="2" id="KW-0812">Transmembrane</keyword>
<keyword evidence="2" id="KW-1133">Transmembrane helix</keyword>
<evidence type="ECO:0000256" key="1">
    <source>
        <dbReference type="SAM" id="MobiDB-lite"/>
    </source>
</evidence>
<evidence type="ECO:0000313" key="3">
    <source>
        <dbReference type="EMBL" id="KAF5949061.1"/>
    </source>
</evidence>
<dbReference type="AlphaFoldDB" id="A0A7J7H9Z7"/>
<keyword evidence="4" id="KW-1185">Reference proteome</keyword>
<organism evidence="3 4">
    <name type="scientific">Camellia sinensis</name>
    <name type="common">Tea plant</name>
    <name type="synonym">Thea sinensis</name>
    <dbReference type="NCBI Taxonomy" id="4442"/>
    <lineage>
        <taxon>Eukaryota</taxon>
        <taxon>Viridiplantae</taxon>
        <taxon>Streptophyta</taxon>
        <taxon>Embryophyta</taxon>
        <taxon>Tracheophyta</taxon>
        <taxon>Spermatophyta</taxon>
        <taxon>Magnoliopsida</taxon>
        <taxon>eudicotyledons</taxon>
        <taxon>Gunneridae</taxon>
        <taxon>Pentapetalae</taxon>
        <taxon>asterids</taxon>
        <taxon>Ericales</taxon>
        <taxon>Theaceae</taxon>
        <taxon>Camellia</taxon>
    </lineage>
</organism>
<sequence length="165" mass="18390">MISNLETQDLPPESFLVHKEHELDWFNRNAFLERKGSTKISFSGSSNLNSISNPRRSFHSSPSHRLSLNSKSKSSIIGLPKLQKSDRDLRRTSKPENVRMFRSYSEPGGKPVMLVPEPGSPRVSCMGRVRSKQGREKRTGLWASLRAIFGTGQGVAIVAITLNLA</sequence>
<dbReference type="Proteomes" id="UP000593564">
    <property type="component" value="Unassembled WGS sequence"/>
</dbReference>
<protein>
    <submittedName>
        <fullName evidence="3">Uncharacterized protein</fullName>
    </submittedName>
</protein>
<gene>
    <name evidence="3" type="ORF">HYC85_015018</name>
</gene>